<accession>A6K6N0</accession>
<evidence type="ECO:0000313" key="2">
    <source>
        <dbReference type="Proteomes" id="UP000234681"/>
    </source>
</evidence>
<protein>
    <submittedName>
        <fullName evidence="1">RCG52252</fullName>
    </submittedName>
</protein>
<reference evidence="1 2" key="1">
    <citation type="submission" date="2005-07" db="EMBL/GenBank/DDBJ databases">
        <authorList>
            <person name="Mural R.J."/>
            <person name="Li P.W."/>
            <person name="Adams M.D."/>
            <person name="Amanatides P.G."/>
            <person name="Baden-Tillson H."/>
            <person name="Barnstead M."/>
            <person name="Chin S.H."/>
            <person name="Dew I."/>
            <person name="Evans C.A."/>
            <person name="Ferriera S."/>
            <person name="Flanigan M."/>
            <person name="Fosler C."/>
            <person name="Glodek A."/>
            <person name="Gu Z."/>
            <person name="Holt R.A."/>
            <person name="Jennings D."/>
            <person name="Kraft C.L."/>
            <person name="Lu F."/>
            <person name="Nguyen T."/>
            <person name="Nusskern D.R."/>
            <person name="Pfannkoch C.M."/>
            <person name="Sitter C."/>
            <person name="Sutton G.G."/>
            <person name="Venter J.C."/>
            <person name="Wang Z."/>
            <person name="Woodage T."/>
            <person name="Zheng X.H."/>
            <person name="Zhong F."/>
        </authorList>
    </citation>
    <scope>NUCLEOTIDE SEQUENCE [LARGE SCALE GENOMIC DNA]</scope>
    <source>
        <strain>BN</strain>
        <strain evidence="2">Sprague-Dawley</strain>
    </source>
</reference>
<sequence>MSHNHRNHLHLAKSRPC</sequence>
<dbReference type="AlphaFoldDB" id="A6K6N0"/>
<organism evidence="1 2">
    <name type="scientific">Rattus norvegicus</name>
    <name type="common">Rat</name>
    <dbReference type="NCBI Taxonomy" id="10116"/>
    <lineage>
        <taxon>Eukaryota</taxon>
        <taxon>Metazoa</taxon>
        <taxon>Chordata</taxon>
        <taxon>Craniata</taxon>
        <taxon>Vertebrata</taxon>
        <taxon>Euteleostomi</taxon>
        <taxon>Mammalia</taxon>
        <taxon>Eutheria</taxon>
        <taxon>Euarchontoglires</taxon>
        <taxon>Glires</taxon>
        <taxon>Rodentia</taxon>
        <taxon>Myomorpha</taxon>
        <taxon>Muroidea</taxon>
        <taxon>Muridae</taxon>
        <taxon>Murinae</taxon>
        <taxon>Rattus</taxon>
    </lineage>
</organism>
<evidence type="ECO:0000313" key="1">
    <source>
        <dbReference type="EMBL" id="EDL85390.1"/>
    </source>
</evidence>
<gene>
    <name evidence="1" type="ORF">rCG_52252</name>
</gene>
<name>A6K6N0_RAT</name>
<dbReference type="EMBL" id="CH474023">
    <property type="protein sequence ID" value="EDL85390.1"/>
    <property type="molecule type" value="Genomic_DNA"/>
</dbReference>
<dbReference type="Proteomes" id="UP000234681">
    <property type="component" value="Chromosome 15"/>
</dbReference>
<proteinExistence type="predicted"/>